<keyword evidence="7" id="KW-0093">Biotin biosynthesis</keyword>
<comment type="cofactor">
    <cofactor evidence="1">
        <name>Mg(2+)</name>
        <dbReference type="ChEBI" id="CHEBI:18420"/>
    </cofactor>
</comment>
<dbReference type="GO" id="GO:0042410">
    <property type="term" value="F:6-carboxyhexanoate-CoA ligase activity"/>
    <property type="evidence" value="ECO:0007669"/>
    <property type="project" value="UniProtKB-UniRule"/>
</dbReference>
<evidence type="ECO:0000256" key="11">
    <source>
        <dbReference type="NCBIfam" id="TIGR01204"/>
    </source>
</evidence>
<dbReference type="NCBIfam" id="NF002360">
    <property type="entry name" value="PRK01322.1"/>
    <property type="match status" value="1"/>
</dbReference>
<evidence type="ECO:0000256" key="3">
    <source>
        <dbReference type="ARBA" id="ARBA00011738"/>
    </source>
</evidence>
<keyword evidence="6" id="KW-0547">Nucleotide-binding</keyword>
<evidence type="ECO:0000256" key="5">
    <source>
        <dbReference type="ARBA" id="ARBA00022598"/>
    </source>
</evidence>
<evidence type="ECO:0000256" key="1">
    <source>
        <dbReference type="ARBA" id="ARBA00001946"/>
    </source>
</evidence>
<dbReference type="NCBIfam" id="TIGR01204">
    <property type="entry name" value="bioW"/>
    <property type="match status" value="1"/>
</dbReference>
<dbReference type="Pfam" id="PF03744">
    <property type="entry name" value="BioW"/>
    <property type="match status" value="1"/>
</dbReference>
<dbReference type="GO" id="GO:0009102">
    <property type="term" value="P:biotin biosynthetic process"/>
    <property type="evidence" value="ECO:0007669"/>
    <property type="project" value="UniProtKB-UniRule"/>
</dbReference>
<accession>A0A9D0YPK9</accession>
<keyword evidence="5 12" id="KW-0436">Ligase</keyword>
<dbReference type="InterPro" id="IPR005499">
    <property type="entry name" value="BioW"/>
</dbReference>
<proteinExistence type="predicted"/>
<evidence type="ECO:0000256" key="10">
    <source>
        <dbReference type="ARBA" id="ARBA00049553"/>
    </source>
</evidence>
<gene>
    <name evidence="12" type="ORF">EYH37_05155</name>
</gene>
<dbReference type="Proteomes" id="UP000606463">
    <property type="component" value="Unassembled WGS sequence"/>
</dbReference>
<keyword evidence="9" id="KW-0460">Magnesium</keyword>
<comment type="pathway">
    <text evidence="2">Metabolic intermediate metabolism; pimeloyl-CoA biosynthesis; pimeloyl-CoA from pimelate: step 1/1.</text>
</comment>
<evidence type="ECO:0000256" key="4">
    <source>
        <dbReference type="ARBA" id="ARBA00012984"/>
    </source>
</evidence>
<dbReference type="GO" id="GO:0005524">
    <property type="term" value="F:ATP binding"/>
    <property type="evidence" value="ECO:0007669"/>
    <property type="project" value="UniProtKB-KW"/>
</dbReference>
<comment type="caution">
    <text evidence="12">The sequence shown here is derived from an EMBL/GenBank/DDBJ whole genome shotgun (WGS) entry which is preliminary data.</text>
</comment>
<evidence type="ECO:0000256" key="8">
    <source>
        <dbReference type="ARBA" id="ARBA00022840"/>
    </source>
</evidence>
<comment type="subunit">
    <text evidence="3">Homodimer.</text>
</comment>
<keyword evidence="8" id="KW-0067">ATP-binding</keyword>
<evidence type="ECO:0000256" key="9">
    <source>
        <dbReference type="ARBA" id="ARBA00022842"/>
    </source>
</evidence>
<organism evidence="12 13">
    <name type="scientific">Aquifex aeolicus</name>
    <dbReference type="NCBI Taxonomy" id="63363"/>
    <lineage>
        <taxon>Bacteria</taxon>
        <taxon>Pseudomonadati</taxon>
        <taxon>Aquificota</taxon>
        <taxon>Aquificia</taxon>
        <taxon>Aquificales</taxon>
        <taxon>Aquificaceae</taxon>
        <taxon>Aquifex</taxon>
    </lineage>
</organism>
<evidence type="ECO:0000256" key="2">
    <source>
        <dbReference type="ARBA" id="ARBA00005075"/>
    </source>
</evidence>
<evidence type="ECO:0000313" key="13">
    <source>
        <dbReference type="Proteomes" id="UP000606463"/>
    </source>
</evidence>
<dbReference type="EC" id="6.2.1.14" evidence="4 11"/>
<reference evidence="12" key="1">
    <citation type="journal article" date="2020" name="ISME J.">
        <title>Gammaproteobacteria mediating utilization of methyl-, sulfur- and petroleum organic compounds in deep ocean hydrothermal plumes.</title>
        <authorList>
            <person name="Zhou Z."/>
            <person name="Liu Y."/>
            <person name="Pan J."/>
            <person name="Cron B.R."/>
            <person name="Toner B.M."/>
            <person name="Anantharaman K."/>
            <person name="Breier J.A."/>
            <person name="Dick G.J."/>
            <person name="Li M."/>
        </authorList>
    </citation>
    <scope>NUCLEOTIDE SEQUENCE</scope>
    <source>
        <strain evidence="12">SZUA-1501</strain>
    </source>
</reference>
<dbReference type="AlphaFoldDB" id="A0A9D0YPK9"/>
<name>A0A9D0YPK9_AQUAO</name>
<evidence type="ECO:0000256" key="7">
    <source>
        <dbReference type="ARBA" id="ARBA00022756"/>
    </source>
</evidence>
<protein>
    <recommendedName>
        <fullName evidence="4 11">6-carboxyhexanoate--CoA ligase</fullName>
        <ecNumber evidence="4 11">6.2.1.14</ecNumber>
    </recommendedName>
</protein>
<evidence type="ECO:0000256" key="6">
    <source>
        <dbReference type="ARBA" id="ARBA00022741"/>
    </source>
</evidence>
<comment type="catalytic activity">
    <reaction evidence="10">
        <text>heptanedioate + ATP + CoA = 6-carboxyhexanoyl-CoA + AMP + diphosphate</text>
        <dbReference type="Rhea" id="RHEA:14781"/>
        <dbReference type="ChEBI" id="CHEBI:30616"/>
        <dbReference type="ChEBI" id="CHEBI:33019"/>
        <dbReference type="ChEBI" id="CHEBI:36165"/>
        <dbReference type="ChEBI" id="CHEBI:57287"/>
        <dbReference type="ChEBI" id="CHEBI:57360"/>
        <dbReference type="ChEBI" id="CHEBI:456215"/>
        <dbReference type="EC" id="6.2.1.14"/>
    </reaction>
</comment>
<evidence type="ECO:0000313" key="12">
    <source>
        <dbReference type="EMBL" id="HIP98730.1"/>
    </source>
</evidence>
<sequence length="247" mass="28260">MYFSVRMRASLKGEHISGQERIVEQKELEKILIELYRRPKEEWDFINIKIEKLSSPPEVIDKALPVKSYSFPDVNSSWSFVINLLKTYHGIRKSLTAQLLDKLVGGLHPKGGNLRGAVIIDPSTGKILNKNPEKGIRTILFDWKRRENIQEVLLKKGYTERTVDALALATKNIYCGIEIELCISDDPSYITGYIASKKLGYIRITPLKKDKTPFGGRVYFISESMYPKIIKCLREKAVLIENISNLE</sequence>
<dbReference type="EMBL" id="DQVE01000052">
    <property type="protein sequence ID" value="HIP98730.1"/>
    <property type="molecule type" value="Genomic_DNA"/>
</dbReference>